<dbReference type="PANTHER" id="PTHR40094:SF1">
    <property type="entry name" value="UBIQUITIN DOMAIN-CONTAINING PROTEIN"/>
    <property type="match status" value="1"/>
</dbReference>
<dbReference type="InterPro" id="IPR041462">
    <property type="entry name" value="Bact_A2M_MG6"/>
</dbReference>
<organism evidence="6 7">
    <name type="scientific">Legionella busanensis</name>
    <dbReference type="NCBI Taxonomy" id="190655"/>
    <lineage>
        <taxon>Bacteria</taxon>
        <taxon>Pseudomonadati</taxon>
        <taxon>Pseudomonadota</taxon>
        <taxon>Gammaproteobacteria</taxon>
        <taxon>Legionellales</taxon>
        <taxon>Legionellaceae</taxon>
        <taxon>Legionella</taxon>
    </lineage>
</organism>
<dbReference type="Pfam" id="PF17962">
    <property type="entry name" value="bMG6"/>
    <property type="match status" value="1"/>
</dbReference>
<dbReference type="Pfam" id="PF00207">
    <property type="entry name" value="A2M"/>
    <property type="match status" value="1"/>
</dbReference>
<comment type="similarity">
    <text evidence="1">Belongs to the protease inhibitor I39 (alpha-2-macroglobulin) family. Bacterial alpha-2-macroglobulin subfamily.</text>
</comment>
<keyword evidence="3" id="KW-0472">Membrane</keyword>
<dbReference type="InterPro" id="IPR008930">
    <property type="entry name" value="Terpenoid_cyclase/PrenylTrfase"/>
</dbReference>
<accession>A0A378JKA0</accession>
<feature type="transmembrane region" description="Helical" evidence="3">
    <location>
        <begin position="44"/>
        <end position="67"/>
    </location>
</feature>
<dbReference type="InterPro" id="IPR001599">
    <property type="entry name" value="Macroglobln_a2"/>
</dbReference>
<dbReference type="InterPro" id="IPR041246">
    <property type="entry name" value="Bact_MG10"/>
</dbReference>
<dbReference type="Gene3D" id="2.60.40.3710">
    <property type="match status" value="1"/>
</dbReference>
<keyword evidence="2" id="KW-0732">Signal</keyword>
<dbReference type="Gene3D" id="1.50.10.20">
    <property type="match status" value="1"/>
</dbReference>
<dbReference type="Proteomes" id="UP000254794">
    <property type="component" value="Unassembled WGS sequence"/>
</dbReference>
<feature type="domain" description="Alpha-2-macroglobulin" evidence="5">
    <location>
        <begin position="1262"/>
        <end position="1352"/>
    </location>
</feature>
<proteinExistence type="inferred from homology"/>
<dbReference type="EMBL" id="UGOD01000001">
    <property type="protein sequence ID" value="STX51507.1"/>
    <property type="molecule type" value="Genomic_DNA"/>
</dbReference>
<dbReference type="Pfam" id="PF01835">
    <property type="entry name" value="MG2"/>
    <property type="match status" value="1"/>
</dbReference>
<evidence type="ECO:0000256" key="3">
    <source>
        <dbReference type="SAM" id="Phobius"/>
    </source>
</evidence>
<evidence type="ECO:0000256" key="2">
    <source>
        <dbReference type="ARBA" id="ARBA00022729"/>
    </source>
</evidence>
<dbReference type="Pfam" id="PF17972">
    <property type="entry name" value="bMG5"/>
    <property type="match status" value="1"/>
</dbReference>
<evidence type="ECO:0000259" key="5">
    <source>
        <dbReference type="SMART" id="SM01360"/>
    </source>
</evidence>
<dbReference type="Pfam" id="PF17973">
    <property type="entry name" value="bMG10"/>
    <property type="match status" value="1"/>
</dbReference>
<evidence type="ECO:0000256" key="1">
    <source>
        <dbReference type="ARBA" id="ARBA00010556"/>
    </source>
</evidence>
<evidence type="ECO:0000259" key="4">
    <source>
        <dbReference type="SMART" id="SM01359"/>
    </source>
</evidence>
<gene>
    <name evidence="6" type="ORF">NCTC13316_01602</name>
</gene>
<keyword evidence="3" id="KW-0812">Transmembrane</keyword>
<evidence type="ECO:0000313" key="6">
    <source>
        <dbReference type="EMBL" id="STX51507.1"/>
    </source>
</evidence>
<dbReference type="Pfam" id="PF07703">
    <property type="entry name" value="A2M_BRD"/>
    <property type="match status" value="1"/>
</dbReference>
<evidence type="ECO:0000313" key="7">
    <source>
        <dbReference type="Proteomes" id="UP000254794"/>
    </source>
</evidence>
<dbReference type="OrthoDB" id="9767116at2"/>
<protein>
    <submittedName>
        <fullName evidence="6">Alpha-2-macroglobulin</fullName>
    </submittedName>
</protein>
<dbReference type="PANTHER" id="PTHR40094">
    <property type="entry name" value="ALPHA-2-MACROGLOBULIN HOMOLOG"/>
    <property type="match status" value="1"/>
</dbReference>
<name>A0A378JKA0_9GAMM</name>
<feature type="domain" description="Alpha-2-macroglobulin bait region" evidence="4">
    <location>
        <begin position="1057"/>
        <end position="1196"/>
    </location>
</feature>
<dbReference type="Gene3D" id="2.60.40.1930">
    <property type="match status" value="1"/>
</dbReference>
<keyword evidence="3" id="KW-1133">Transmembrane helix</keyword>
<dbReference type="InterPro" id="IPR041203">
    <property type="entry name" value="Bact_A2M_MG5"/>
</dbReference>
<dbReference type="InterPro" id="IPR002890">
    <property type="entry name" value="MG2"/>
</dbReference>
<reference evidence="6 7" key="1">
    <citation type="submission" date="2018-06" db="EMBL/GenBank/DDBJ databases">
        <authorList>
            <consortium name="Pathogen Informatics"/>
            <person name="Doyle S."/>
        </authorList>
    </citation>
    <scope>NUCLEOTIDE SEQUENCE [LARGE SCALE GENOMIC DNA]</scope>
    <source>
        <strain evidence="6 7">NCTC13316</strain>
    </source>
</reference>
<dbReference type="InterPro" id="IPR011625">
    <property type="entry name" value="A2M_N_BRD"/>
</dbReference>
<dbReference type="SMART" id="SM01360">
    <property type="entry name" value="A2M"/>
    <property type="match status" value="1"/>
</dbReference>
<dbReference type="Pfam" id="PF11974">
    <property type="entry name" value="bMG3"/>
    <property type="match status" value="1"/>
</dbReference>
<dbReference type="InterPro" id="IPR021868">
    <property type="entry name" value="Alpha_2_Macroglob_MG3"/>
</dbReference>
<sequence>MNNPPIAKKKARISAFFIFLLGQIQWSSPPWVTYLKRKAKNQPFLFWPIFMLLIVLLLTAFASYVWYKNLPKSHLITATITTPKITPISDTLEPDNLVINFGLQLEKEFIPKPVAPLELVGQEVSKHIRLNPQIKGAWTWENDHQLIFKPEQDWPAGQNFTIQFDRAFFAKGMKLERLTYKFATQPFLAKINEFKFYQDPIDPKVRQAVATVEFNYPVNPVSLEDKIALFLQEIKNDKLNLAAQQFKWTIDYDEQKRIAYIHSENLPITNVERYLVLKINKGVKSNTGSDATTKELSQNLLIPDVSNYFKVLNGAASIVRNEQDRPEQVLTLETSIGVTDEQINKALHVYQLPANYPATRFEAEKENYAWQNPGEVTPTILALAKPVLLRPIPTDRNYSTLHSYKLSVKEPYYLYVKLDKGTSAFGDFKLTNDYKAVIKVPELPQEISFLHKGALLALSGEKKLSVLVRGVPGVKFEIARVLPGNINQLITQTEGNFNSPNFINYTFNQQNISEIFSEVQSFADDLTKQQYTALDLAKYLAAPLNQEGMQGLFLLKATGWDIVNKTPLDIKANRLVLITDLSMLVKDNSDGTHDVFVQSIVAGAPASGVEVSVLGKNGLPIVSGITDNQGHVNFPTLKDFIDDREPVVYLAQLGSDVSFIPYSNANRQLNYSHFDVGGIYSNNQELPSLSAYLFSDRGIYRPGDLAHIGLIIKKAYAQTQLPGLPLEAVIIDPRGTTVYDQKFTLDKIGFFNFDFKTNATSPTGQYSVYLYTIKDKHKEAVLGSASFKVAEFQPDRMRIKTKLSPSNQSGWVSPEYINAHINLWNLYGAPAENRRVSGKILLTPQRVEFEKYPSYIFVDPLFDPKKPAKVYTETLPDTQTNDKGEAQFNLNLNRFEQSTYQLTFFAEGFEAEGGRNVTAQIKTLVSPLPYFVGYKPDGDLTYIKQHSTRNLNLIAINPELNTQAVNNLKVQLLSLRPITTLVKNPNGTYQYQSVIQTKVIATNSLSITENGTNYLLPTNEIGDFALSILNENNIEVSRVKFSIVGASQLPLAKNAELNVKLNKTEFNAGEDIELQITAPYTGTGLITIERDKVYALQWFKTDLTSSVQKIHIPDNFQGNGYVNVAFIRDWDSPELFISPLSYNVIPFTINHDNQNVHIQLNTPQLAKPGDNLLINYSTDKPGKIIVFAVDEGILQVAKYVTPDPLAFFFQKRALEVLTQQTVDQILPKYIRERELSTVGGDGGEALLAQHLNPFKRKTELPVVFWSGILASDSTQHQLTYQIPNYFNGSLKVIAVAVADDAVGSTDKHVVIRGDFVITPNVPLFVAPNDEFEITASIANNVRGSGLNAPITVKLHTSPGLEILGSNSTIIHINEGHEQKVRFKLKAKPELGNAKILFETFLGDKVSKLDNTLSIRPASNFITNIDSGVTKETTKSFILNQNFYQEHHQAEIALSASPLILVTGLERYLNNFPYGCTEQLTSKAIPLLAIANQPWFMQDKNKINDKIQDTVQLLRQRQLSNGSFSYWPEVNNDLNDTFATIYAIHFLTEAKNQGYAIPAEMLSTGISYLKDLVSRNANNDETARLQAYAIYILTRNEIVTTNYLVNLQLYLDNDKNLNWQKTITGAYIAATYKLLKNDQVALQLINRYQIQNSDIENNDFYNTNLADAQYLYILAQHFPNQLANLDDKLVLSLVKALNSSEINTLFSGYMSLALAAYNQSAEPSTNIPISIIGVGDNNQQKLLDNTNNVFKKLFLTDTLKQIVIDNPNNQRYFYQLTEEGFNKQLPTHEIKQGIEIYREYLSLDGKPITQISLGNEIQVRIKIRALDNQYFNNIVILELLPGGFEVNTDSINTEEVDYVDLREDRVVLFTNVGSETKKIHYRIKPTNIGQFIVPPIFAESMYYPAIQAQGKPGNISVVRPSP</sequence>
<dbReference type="SMART" id="SM01359">
    <property type="entry name" value="A2M_N_2"/>
    <property type="match status" value="1"/>
</dbReference>
<dbReference type="InterPro" id="IPR051802">
    <property type="entry name" value="YfhM-like"/>
</dbReference>
<dbReference type="CDD" id="cd02891">
    <property type="entry name" value="A2M_like"/>
    <property type="match status" value="1"/>
</dbReference>
<dbReference type="SUPFAM" id="SSF48239">
    <property type="entry name" value="Terpenoid cyclases/Protein prenyltransferases"/>
    <property type="match status" value="1"/>
</dbReference>
<keyword evidence="7" id="KW-1185">Reference proteome</keyword>
<dbReference type="RefSeq" id="WP_115331139.1">
    <property type="nucleotide sequence ID" value="NZ_CAAAHP010000001.1"/>
</dbReference>
<dbReference type="GO" id="GO:0004866">
    <property type="term" value="F:endopeptidase inhibitor activity"/>
    <property type="evidence" value="ECO:0007669"/>
    <property type="project" value="InterPro"/>
</dbReference>